<keyword evidence="4 6" id="KW-1133">Transmembrane helix</keyword>
<evidence type="ECO:0000256" key="3">
    <source>
        <dbReference type="ARBA" id="ARBA00022692"/>
    </source>
</evidence>
<evidence type="ECO:0000256" key="2">
    <source>
        <dbReference type="ARBA" id="ARBA00022448"/>
    </source>
</evidence>
<dbReference type="InterPro" id="IPR020846">
    <property type="entry name" value="MFS_dom"/>
</dbReference>
<dbReference type="GO" id="GO:0016020">
    <property type="term" value="C:membrane"/>
    <property type="evidence" value="ECO:0007669"/>
    <property type="project" value="UniProtKB-SubCell"/>
</dbReference>
<feature type="transmembrane region" description="Helical" evidence="6">
    <location>
        <begin position="117"/>
        <end position="137"/>
    </location>
</feature>
<accession>A0A6G1HC77</accession>
<evidence type="ECO:0000256" key="6">
    <source>
        <dbReference type="SAM" id="Phobius"/>
    </source>
</evidence>
<feature type="transmembrane region" description="Helical" evidence="6">
    <location>
        <begin position="400"/>
        <end position="417"/>
    </location>
</feature>
<dbReference type="EMBL" id="ML977141">
    <property type="protein sequence ID" value="KAF1990821.1"/>
    <property type="molecule type" value="Genomic_DNA"/>
</dbReference>
<organism evidence="8 9">
    <name type="scientific">Aulographum hederae CBS 113979</name>
    <dbReference type="NCBI Taxonomy" id="1176131"/>
    <lineage>
        <taxon>Eukaryota</taxon>
        <taxon>Fungi</taxon>
        <taxon>Dikarya</taxon>
        <taxon>Ascomycota</taxon>
        <taxon>Pezizomycotina</taxon>
        <taxon>Dothideomycetes</taxon>
        <taxon>Pleosporomycetidae</taxon>
        <taxon>Aulographales</taxon>
        <taxon>Aulographaceae</taxon>
    </lineage>
</organism>
<dbReference type="Pfam" id="PF07690">
    <property type="entry name" value="MFS_1"/>
    <property type="match status" value="1"/>
</dbReference>
<protein>
    <submittedName>
        <fullName evidence="8">Putative allantoate permease</fullName>
    </submittedName>
</protein>
<evidence type="ECO:0000256" key="4">
    <source>
        <dbReference type="ARBA" id="ARBA00022989"/>
    </source>
</evidence>
<feature type="transmembrane region" description="Helical" evidence="6">
    <location>
        <begin position="85"/>
        <end position="105"/>
    </location>
</feature>
<feature type="transmembrane region" description="Helical" evidence="6">
    <location>
        <begin position="276"/>
        <end position="301"/>
    </location>
</feature>
<feature type="transmembrane region" description="Helical" evidence="6">
    <location>
        <begin position="206"/>
        <end position="228"/>
    </location>
</feature>
<feature type="transmembrane region" description="Helical" evidence="6">
    <location>
        <begin position="429"/>
        <end position="454"/>
    </location>
</feature>
<dbReference type="PANTHER" id="PTHR43791">
    <property type="entry name" value="PERMEASE-RELATED"/>
    <property type="match status" value="1"/>
</dbReference>
<keyword evidence="2" id="KW-0813">Transport</keyword>
<keyword evidence="9" id="KW-1185">Reference proteome</keyword>
<evidence type="ECO:0000256" key="1">
    <source>
        <dbReference type="ARBA" id="ARBA00004141"/>
    </source>
</evidence>
<dbReference type="PANTHER" id="PTHR43791:SF40">
    <property type="entry name" value="THIAMINE PATHWAY TRANSPORTER THI73"/>
    <property type="match status" value="1"/>
</dbReference>
<feature type="transmembrane region" description="Helical" evidence="6">
    <location>
        <begin position="313"/>
        <end position="333"/>
    </location>
</feature>
<feature type="transmembrane region" description="Helical" evidence="6">
    <location>
        <begin position="143"/>
        <end position="163"/>
    </location>
</feature>
<proteinExistence type="predicted"/>
<reference evidence="8" key="1">
    <citation type="journal article" date="2020" name="Stud. Mycol.">
        <title>101 Dothideomycetes genomes: a test case for predicting lifestyles and emergence of pathogens.</title>
        <authorList>
            <person name="Haridas S."/>
            <person name="Albert R."/>
            <person name="Binder M."/>
            <person name="Bloem J."/>
            <person name="Labutti K."/>
            <person name="Salamov A."/>
            <person name="Andreopoulos B."/>
            <person name="Baker S."/>
            <person name="Barry K."/>
            <person name="Bills G."/>
            <person name="Bluhm B."/>
            <person name="Cannon C."/>
            <person name="Castanera R."/>
            <person name="Culley D."/>
            <person name="Daum C."/>
            <person name="Ezra D."/>
            <person name="Gonzalez J."/>
            <person name="Henrissat B."/>
            <person name="Kuo A."/>
            <person name="Liang C."/>
            <person name="Lipzen A."/>
            <person name="Lutzoni F."/>
            <person name="Magnuson J."/>
            <person name="Mondo S."/>
            <person name="Nolan M."/>
            <person name="Ohm R."/>
            <person name="Pangilinan J."/>
            <person name="Park H.-J."/>
            <person name="Ramirez L."/>
            <person name="Alfaro M."/>
            <person name="Sun H."/>
            <person name="Tritt A."/>
            <person name="Yoshinaga Y."/>
            <person name="Zwiers L.-H."/>
            <person name="Turgeon B."/>
            <person name="Goodwin S."/>
            <person name="Spatafora J."/>
            <person name="Crous P."/>
            <person name="Grigoriev I."/>
        </authorList>
    </citation>
    <scope>NUCLEOTIDE SEQUENCE</scope>
    <source>
        <strain evidence="8">CBS 113979</strain>
    </source>
</reference>
<name>A0A6G1HC77_9PEZI</name>
<keyword evidence="5 6" id="KW-0472">Membrane</keyword>
<dbReference type="Proteomes" id="UP000800041">
    <property type="component" value="Unassembled WGS sequence"/>
</dbReference>
<feature type="transmembrane region" description="Helical" evidence="6">
    <location>
        <begin position="366"/>
        <end position="388"/>
    </location>
</feature>
<dbReference type="InterPro" id="IPR011701">
    <property type="entry name" value="MFS"/>
</dbReference>
<dbReference type="SUPFAM" id="SSF103473">
    <property type="entry name" value="MFS general substrate transporter"/>
    <property type="match status" value="1"/>
</dbReference>
<dbReference type="GO" id="GO:0022857">
    <property type="term" value="F:transmembrane transporter activity"/>
    <property type="evidence" value="ECO:0007669"/>
    <property type="project" value="InterPro"/>
</dbReference>
<dbReference type="Gene3D" id="1.20.1250.20">
    <property type="entry name" value="MFS general substrate transporter like domains"/>
    <property type="match status" value="1"/>
</dbReference>
<gene>
    <name evidence="8" type="ORF">K402DRAFT_389722</name>
</gene>
<evidence type="ECO:0000259" key="7">
    <source>
        <dbReference type="PROSITE" id="PS50850"/>
    </source>
</evidence>
<feature type="transmembrane region" description="Helical" evidence="6">
    <location>
        <begin position="340"/>
        <end position="360"/>
    </location>
</feature>
<comment type="subcellular location">
    <subcellularLocation>
        <location evidence="1">Membrane</location>
        <topology evidence="1">Multi-pass membrane protein</topology>
    </subcellularLocation>
</comment>
<feature type="domain" description="Major facilitator superfamily (MFS) profile" evidence="7">
    <location>
        <begin position="47"/>
        <end position="459"/>
    </location>
</feature>
<evidence type="ECO:0000256" key="5">
    <source>
        <dbReference type="ARBA" id="ARBA00023136"/>
    </source>
</evidence>
<dbReference type="InterPro" id="IPR036259">
    <property type="entry name" value="MFS_trans_sf"/>
</dbReference>
<dbReference type="OrthoDB" id="6730379at2759"/>
<feature type="transmembrane region" description="Helical" evidence="6">
    <location>
        <begin position="175"/>
        <end position="194"/>
    </location>
</feature>
<keyword evidence="3 6" id="KW-0812">Transmembrane</keyword>
<feature type="transmembrane region" description="Helical" evidence="6">
    <location>
        <begin position="47"/>
        <end position="65"/>
    </location>
</feature>
<sequence length="488" mass="53218">MTKFYTHIDELAVSKGTSHNVSKEPSTISFNSNIDHAALYRRIDWRIVPLAFLCYFLQFLDKVVINYANIMGLQKDLGMKGQDFSWLATSFFIGFAMAEFGQGYLLQKFPPAKVLGINVLCWGIILCFTACINNFAGAVAVRTLLGCFEAVIAPALIVITSNWYTKTEATPRYGIWYCGLGTGQIVGGLVSFSAQHGPVRTDFSGWRIMMVAVGLFNIVVAIAVLLWMPGHVSSAAFLTDDEKLYVRSRLRVDQSGSGERIFKRSSLWEALRDVQVWLLFAITVLTVIPSGVITTFSATLISGFGYKSKQAALLNMPSGVVSIFASLLCTFAVHKGLPRWLGIIAMAIPTMIGAGLMSFLPASNKAGVLAGIYMINFVVAPMALVFSLVGSNCQGYTKKVATSAIVAIGFSIANIIGPQTFQAHEAPRYISAKITILGVIGGDILLAILLRLLYGWRNAQNAKKGLDVSDNEDEDITDLKNPGFKYVY</sequence>
<dbReference type="PROSITE" id="PS50850">
    <property type="entry name" value="MFS"/>
    <property type="match status" value="1"/>
</dbReference>
<dbReference type="AlphaFoldDB" id="A0A6G1HC77"/>
<evidence type="ECO:0000313" key="8">
    <source>
        <dbReference type="EMBL" id="KAF1990821.1"/>
    </source>
</evidence>
<evidence type="ECO:0000313" key="9">
    <source>
        <dbReference type="Proteomes" id="UP000800041"/>
    </source>
</evidence>